<keyword evidence="2" id="KW-1185">Reference proteome</keyword>
<reference evidence="1" key="1">
    <citation type="submission" date="2021-02" db="EMBL/GenBank/DDBJ databases">
        <authorList>
            <consortium name="DOE Joint Genome Institute"/>
            <person name="Ahrendt S."/>
            <person name="Looney B.P."/>
            <person name="Miyauchi S."/>
            <person name="Morin E."/>
            <person name="Drula E."/>
            <person name="Courty P.E."/>
            <person name="Chicoki N."/>
            <person name="Fauchery L."/>
            <person name="Kohler A."/>
            <person name="Kuo A."/>
            <person name="Labutti K."/>
            <person name="Pangilinan J."/>
            <person name="Lipzen A."/>
            <person name="Riley R."/>
            <person name="Andreopoulos W."/>
            <person name="He G."/>
            <person name="Johnson J."/>
            <person name="Barry K.W."/>
            <person name="Grigoriev I.V."/>
            <person name="Nagy L."/>
            <person name="Hibbett D."/>
            <person name="Henrissat B."/>
            <person name="Matheny P.B."/>
            <person name="Labbe J."/>
            <person name="Martin F."/>
        </authorList>
    </citation>
    <scope>NUCLEOTIDE SEQUENCE</scope>
    <source>
        <strain evidence="1">EC-137</strain>
    </source>
</reference>
<evidence type="ECO:0000313" key="2">
    <source>
        <dbReference type="Proteomes" id="UP000814128"/>
    </source>
</evidence>
<reference evidence="1" key="2">
    <citation type="journal article" date="2022" name="New Phytol.">
        <title>Evolutionary transition to the ectomycorrhizal habit in the genomes of a hyperdiverse lineage of mushroom-forming fungi.</title>
        <authorList>
            <person name="Looney B."/>
            <person name="Miyauchi S."/>
            <person name="Morin E."/>
            <person name="Drula E."/>
            <person name="Courty P.E."/>
            <person name="Kohler A."/>
            <person name="Kuo A."/>
            <person name="LaButti K."/>
            <person name="Pangilinan J."/>
            <person name="Lipzen A."/>
            <person name="Riley R."/>
            <person name="Andreopoulos W."/>
            <person name="He G."/>
            <person name="Johnson J."/>
            <person name="Nolan M."/>
            <person name="Tritt A."/>
            <person name="Barry K.W."/>
            <person name="Grigoriev I.V."/>
            <person name="Nagy L.G."/>
            <person name="Hibbett D."/>
            <person name="Henrissat B."/>
            <person name="Matheny P.B."/>
            <person name="Labbe J."/>
            <person name="Martin F.M."/>
        </authorList>
    </citation>
    <scope>NUCLEOTIDE SEQUENCE</scope>
    <source>
        <strain evidence="1">EC-137</strain>
    </source>
</reference>
<name>A0ACB8QXA8_9AGAM</name>
<proteinExistence type="predicted"/>
<dbReference type="EMBL" id="MU273473">
    <property type="protein sequence ID" value="KAI0036287.1"/>
    <property type="molecule type" value="Genomic_DNA"/>
</dbReference>
<evidence type="ECO:0000313" key="1">
    <source>
        <dbReference type="EMBL" id="KAI0036287.1"/>
    </source>
</evidence>
<protein>
    <submittedName>
        <fullName evidence="1">Uncharacterized protein</fullName>
    </submittedName>
</protein>
<comment type="caution">
    <text evidence="1">The sequence shown here is derived from an EMBL/GenBank/DDBJ whole genome shotgun (WGS) entry which is preliminary data.</text>
</comment>
<accession>A0ACB8QXA8</accession>
<gene>
    <name evidence="1" type="ORF">K488DRAFT_82239</name>
</gene>
<sequence length="669" mass="74741">MLALSGFPQRLHDLAYSARAHWLAAVGPRLSLIDSLHRQPFSPDHAVSARGIINAEIEAAEHALALLKGHLNAFCPISRLPDELISRILSYHAELEPHFHPDPANIPRLPYGKPLPKRLGWIVSTHVCRRWREVALGTPWLWSNVTFCFGRDAATEFLRRSKNIPLLLDVWVAPLYGTPAFEQYIEWVFDTVQWNIHRTHTLRIVDDFEPSFSTDWKSVVRAAPILKTLWMCNTLDLIQWPAHIFADDAPSLRDVWIRGFRQFPWDPLAFRGITHLRVEHCEDVDEDETDEGEDPDGLVCLEDMLLALPHLCALQSLTIVNTFPARTRAASLGDMPEAALPTLTHLHLEGRLDFVGMLVHRLTWPRGAQVRLVCAPQIPWDRREVVLDALRDRFAQDAHMAAARTLLAGYNTTCRAVCVELWYAELALGIPMPTPPTEPDFRLLVPGPDAHLQELISIFPTASLRTLSVHAPDASRPAGEWPDGEPGWRALFGDAREIRRVYCAGAGAAEGLVAAMYADVGARSRSRSRLALLRRSASVYAPPARVLFPALGMLYCARVDWDTVLNHGTDAPPGRVGVCPWTRAGEREPCTAAEMLSAVARERELSEYPLAAVVYACGGVKACRRAPEWERMLLSRCPELDCFAVDAPDADADEDEDEADELGGYGAYW</sequence>
<organism evidence="1 2">
    <name type="scientific">Vararia minispora EC-137</name>
    <dbReference type="NCBI Taxonomy" id="1314806"/>
    <lineage>
        <taxon>Eukaryota</taxon>
        <taxon>Fungi</taxon>
        <taxon>Dikarya</taxon>
        <taxon>Basidiomycota</taxon>
        <taxon>Agaricomycotina</taxon>
        <taxon>Agaricomycetes</taxon>
        <taxon>Russulales</taxon>
        <taxon>Lachnocladiaceae</taxon>
        <taxon>Vararia</taxon>
    </lineage>
</organism>
<dbReference type="Proteomes" id="UP000814128">
    <property type="component" value="Unassembled WGS sequence"/>
</dbReference>